<dbReference type="EMBL" id="JAXOVC010000012">
    <property type="protein sequence ID" value="KAK4495008.1"/>
    <property type="molecule type" value="Genomic_DNA"/>
</dbReference>
<keyword evidence="6" id="KW-0106">Calcium</keyword>
<evidence type="ECO:0000256" key="7">
    <source>
        <dbReference type="ARBA" id="ARBA00023157"/>
    </source>
</evidence>
<evidence type="ECO:0000256" key="3">
    <source>
        <dbReference type="ARBA" id="ARBA00022723"/>
    </source>
</evidence>
<keyword evidence="10" id="KW-1185">Reference proteome</keyword>
<organism evidence="9 10">
    <name type="scientific">Zasmidium cellare</name>
    <name type="common">Wine cellar mold</name>
    <name type="synonym">Racodium cellare</name>
    <dbReference type="NCBI Taxonomy" id="395010"/>
    <lineage>
        <taxon>Eukaryota</taxon>
        <taxon>Fungi</taxon>
        <taxon>Dikarya</taxon>
        <taxon>Ascomycota</taxon>
        <taxon>Pezizomycotina</taxon>
        <taxon>Dothideomycetes</taxon>
        <taxon>Dothideomycetidae</taxon>
        <taxon>Mycosphaerellales</taxon>
        <taxon>Mycosphaerellaceae</taxon>
        <taxon>Zasmidium</taxon>
    </lineage>
</organism>
<gene>
    <name evidence="9" type="ORF">PRZ48_013335</name>
</gene>
<evidence type="ECO:0000256" key="1">
    <source>
        <dbReference type="ARBA" id="ARBA00006249"/>
    </source>
</evidence>
<dbReference type="InterPro" id="IPR011118">
    <property type="entry name" value="Tannase/feruloyl_esterase"/>
</dbReference>
<sequence length="542" mass="58575">MKLSLPLIPALANALECSKVDFQAILPTDISASVAYATTVPANSTFQVPKENIAFPTSPVLLRQACAVQINITSSPSSAYSLGLFLPDEEDWNGRLLTVGNGGYAGGIDFVSMAVGLGYGFAVAATDTGHNSTLEDGSWAIDKEKLTDWSCRAMHGSVVLAKETVRAYYSKSLSFSYYSGCATGGRQGLKGIEVYPDDFDGVLLGDPAWWTSHLQPWTVKVGLNNLPTTAPHHIPAGLFHVIGAEVIRQCDPQDGLVDGIVSDPVGCHFIPEKLLCSANVSGASHSNSSCLTGPQIETLYKIYGPYYEANQTFIFPGLLPGSELQWSNILGSSVPNTIGTDYVRYFLFDDSDWNVWDYDTSVVGAADEADPGNASITNFDFSPFYRRGGKLIHYHGLGDGLIPPGSSDYLYRQILKNVAPKGIDVDSWYKLFHVPGMEHCAGTATNAPWYFAGAIQANTLGLRAGSVSGVPGFGDPEHDILLALMRWTEEGRAPEHIVATKWGNDALLDEVMRQRPLCPYPERARYSGDGDPDSATSWKCSM</sequence>
<dbReference type="Pfam" id="PF07519">
    <property type="entry name" value="Tannase"/>
    <property type="match status" value="2"/>
</dbReference>
<evidence type="ECO:0000313" key="10">
    <source>
        <dbReference type="Proteomes" id="UP001305779"/>
    </source>
</evidence>
<comment type="similarity">
    <text evidence="1 8">Belongs to the tannase family.</text>
</comment>
<keyword evidence="5 8" id="KW-0378">Hydrolase</keyword>
<comment type="caution">
    <text evidence="9">The sequence shown here is derived from an EMBL/GenBank/DDBJ whole genome shotgun (WGS) entry which is preliminary data.</text>
</comment>
<keyword evidence="4" id="KW-0732">Signal</keyword>
<evidence type="ECO:0000313" key="9">
    <source>
        <dbReference type="EMBL" id="KAK4495008.1"/>
    </source>
</evidence>
<dbReference type="SUPFAM" id="SSF53474">
    <property type="entry name" value="alpha/beta-Hydrolases"/>
    <property type="match status" value="1"/>
</dbReference>
<dbReference type="PANTHER" id="PTHR33938:SF2">
    <property type="entry name" value="CARBOXYLIC ESTER HYDROLASE"/>
    <property type="match status" value="1"/>
</dbReference>
<keyword evidence="2" id="KW-0719">Serine esterase</keyword>
<accession>A0ABR0E1A4</accession>
<dbReference type="InterPro" id="IPR029058">
    <property type="entry name" value="AB_hydrolase_fold"/>
</dbReference>
<keyword evidence="3" id="KW-0479">Metal-binding</keyword>
<evidence type="ECO:0000256" key="6">
    <source>
        <dbReference type="ARBA" id="ARBA00022837"/>
    </source>
</evidence>
<evidence type="ECO:0000256" key="4">
    <source>
        <dbReference type="ARBA" id="ARBA00022729"/>
    </source>
</evidence>
<evidence type="ECO:0000256" key="8">
    <source>
        <dbReference type="RuleBase" id="RU361238"/>
    </source>
</evidence>
<proteinExistence type="inferred from homology"/>
<dbReference type="Proteomes" id="UP001305779">
    <property type="component" value="Unassembled WGS sequence"/>
</dbReference>
<protein>
    <recommendedName>
        <fullName evidence="8">Carboxylic ester hydrolase</fullName>
        <ecNumber evidence="8">3.1.1.-</ecNumber>
    </recommendedName>
</protein>
<dbReference type="PANTHER" id="PTHR33938">
    <property type="entry name" value="FERULOYL ESTERASE B-RELATED"/>
    <property type="match status" value="1"/>
</dbReference>
<keyword evidence="7" id="KW-1015">Disulfide bond</keyword>
<reference evidence="9 10" key="1">
    <citation type="journal article" date="2023" name="G3 (Bethesda)">
        <title>A chromosome-level genome assembly of Zasmidium syzygii isolated from banana leaves.</title>
        <authorList>
            <person name="van Westerhoven A.C."/>
            <person name="Mehrabi R."/>
            <person name="Talebi R."/>
            <person name="Steentjes M.B.F."/>
            <person name="Corcolon B."/>
            <person name="Chong P.A."/>
            <person name="Kema G.H.J."/>
            <person name="Seidl M.F."/>
        </authorList>
    </citation>
    <scope>NUCLEOTIDE SEQUENCE [LARGE SCALE GENOMIC DNA]</scope>
    <source>
        <strain evidence="9 10">P124</strain>
    </source>
</reference>
<name>A0ABR0E1A4_ZASCE</name>
<evidence type="ECO:0000256" key="2">
    <source>
        <dbReference type="ARBA" id="ARBA00022487"/>
    </source>
</evidence>
<evidence type="ECO:0000256" key="5">
    <source>
        <dbReference type="ARBA" id="ARBA00022801"/>
    </source>
</evidence>
<dbReference type="EC" id="3.1.1.-" evidence="8"/>